<reference evidence="10" key="1">
    <citation type="submission" date="2020-07" db="EMBL/GenBank/DDBJ databases">
        <title>Severe corrosion of carbon steel in oil field produced water can be linked to methanogenic archaea containing a special type of NiFe hydrogenase.</title>
        <authorList>
            <person name="Lahme S."/>
            <person name="Mand J."/>
            <person name="Longwell J."/>
            <person name="Smith R."/>
            <person name="Enning D."/>
        </authorList>
    </citation>
    <scope>NUCLEOTIDE SEQUENCE</scope>
    <source>
        <strain evidence="10">MIC098Bin6</strain>
    </source>
</reference>
<keyword evidence="8" id="KW-0800">Toxin</keyword>
<dbReference type="AlphaFoldDB" id="A0A931CTV2"/>
<sequence>MGLMLDTNVFIHSERSKSQIDFSPWEEYGDVYISAVTVSELLVGVHYADNESRRARRSAFVESILSKVPVLDFNTEVARVHAGLFASLSRQGMMIGAHDLIISATALVHNCAVLTENKNEFERVPGLETILFIKT</sequence>
<dbReference type="CDD" id="cd18733">
    <property type="entry name" value="PIN_RfVapC1-like"/>
    <property type="match status" value="1"/>
</dbReference>
<evidence type="ECO:0000256" key="1">
    <source>
        <dbReference type="ARBA" id="ARBA00001946"/>
    </source>
</evidence>
<evidence type="ECO:0000313" key="10">
    <source>
        <dbReference type="EMBL" id="MBG0778795.1"/>
    </source>
</evidence>
<dbReference type="GO" id="GO:0090729">
    <property type="term" value="F:toxin activity"/>
    <property type="evidence" value="ECO:0007669"/>
    <property type="project" value="UniProtKB-KW"/>
</dbReference>
<dbReference type="InterPro" id="IPR022907">
    <property type="entry name" value="VapC_family"/>
</dbReference>
<dbReference type="GO" id="GO:0000287">
    <property type="term" value="F:magnesium ion binding"/>
    <property type="evidence" value="ECO:0007669"/>
    <property type="project" value="UniProtKB-UniRule"/>
</dbReference>
<dbReference type="InterPro" id="IPR050556">
    <property type="entry name" value="Type_II_TA_system_RNase"/>
</dbReference>
<evidence type="ECO:0000256" key="2">
    <source>
        <dbReference type="ARBA" id="ARBA00022649"/>
    </source>
</evidence>
<organism evidence="10 11">
    <name type="scientific">Desulfotignum balticum</name>
    <dbReference type="NCBI Taxonomy" id="115781"/>
    <lineage>
        <taxon>Bacteria</taxon>
        <taxon>Pseudomonadati</taxon>
        <taxon>Thermodesulfobacteriota</taxon>
        <taxon>Desulfobacteria</taxon>
        <taxon>Desulfobacterales</taxon>
        <taxon>Desulfobacteraceae</taxon>
        <taxon>Desulfotignum</taxon>
    </lineage>
</organism>
<evidence type="ECO:0000313" key="11">
    <source>
        <dbReference type="Proteomes" id="UP000706172"/>
    </source>
</evidence>
<evidence type="ECO:0000256" key="7">
    <source>
        <dbReference type="ARBA" id="ARBA00038093"/>
    </source>
</evidence>
<evidence type="ECO:0000259" key="9">
    <source>
        <dbReference type="Pfam" id="PF01850"/>
    </source>
</evidence>
<dbReference type="HAMAP" id="MF_00265">
    <property type="entry name" value="VapC_Nob1"/>
    <property type="match status" value="1"/>
</dbReference>
<evidence type="ECO:0000256" key="3">
    <source>
        <dbReference type="ARBA" id="ARBA00022722"/>
    </source>
</evidence>
<comment type="function">
    <text evidence="8">Toxic component of a toxin-antitoxin (TA) system. An RNase.</text>
</comment>
<accession>A0A931CTV2</accession>
<evidence type="ECO:0000256" key="5">
    <source>
        <dbReference type="ARBA" id="ARBA00022801"/>
    </source>
</evidence>
<comment type="cofactor">
    <cofactor evidence="1 8">
        <name>Mg(2+)</name>
        <dbReference type="ChEBI" id="CHEBI:18420"/>
    </cofactor>
</comment>
<dbReference type="Proteomes" id="UP000706172">
    <property type="component" value="Unassembled WGS sequence"/>
</dbReference>
<feature type="domain" description="PIN" evidence="9">
    <location>
        <begin position="4"/>
        <end position="126"/>
    </location>
</feature>
<evidence type="ECO:0000256" key="8">
    <source>
        <dbReference type="HAMAP-Rule" id="MF_00265"/>
    </source>
</evidence>
<keyword evidence="3 8" id="KW-0540">Nuclease</keyword>
<proteinExistence type="inferred from homology"/>
<comment type="similarity">
    <text evidence="7 8">Belongs to the PINc/VapC protein family.</text>
</comment>
<dbReference type="InterPro" id="IPR002716">
    <property type="entry name" value="PIN_dom"/>
</dbReference>
<dbReference type="InterPro" id="IPR029060">
    <property type="entry name" value="PIN-like_dom_sf"/>
</dbReference>
<dbReference type="EMBL" id="JACCQK010000110">
    <property type="protein sequence ID" value="MBG0778795.1"/>
    <property type="molecule type" value="Genomic_DNA"/>
</dbReference>
<evidence type="ECO:0000256" key="6">
    <source>
        <dbReference type="ARBA" id="ARBA00022842"/>
    </source>
</evidence>
<feature type="binding site" evidence="8">
    <location>
        <position position="99"/>
    </location>
    <ligand>
        <name>Mg(2+)</name>
        <dbReference type="ChEBI" id="CHEBI:18420"/>
    </ligand>
</feature>
<keyword evidence="6 8" id="KW-0460">Magnesium</keyword>
<gene>
    <name evidence="8" type="primary">vapC</name>
    <name evidence="10" type="ORF">H0S81_02570</name>
</gene>
<dbReference type="Pfam" id="PF01850">
    <property type="entry name" value="PIN"/>
    <property type="match status" value="1"/>
</dbReference>
<dbReference type="SUPFAM" id="SSF88723">
    <property type="entry name" value="PIN domain-like"/>
    <property type="match status" value="1"/>
</dbReference>
<dbReference type="GO" id="GO:0016787">
    <property type="term" value="F:hydrolase activity"/>
    <property type="evidence" value="ECO:0007669"/>
    <property type="project" value="UniProtKB-KW"/>
</dbReference>
<dbReference type="PANTHER" id="PTHR33653">
    <property type="entry name" value="RIBONUCLEASE VAPC2"/>
    <property type="match status" value="1"/>
</dbReference>
<keyword evidence="2 8" id="KW-1277">Toxin-antitoxin system</keyword>
<comment type="caution">
    <text evidence="10">The sequence shown here is derived from an EMBL/GenBank/DDBJ whole genome shotgun (WGS) entry which is preliminary data.</text>
</comment>
<dbReference type="EC" id="3.1.-.-" evidence="8"/>
<dbReference type="GO" id="GO:0004540">
    <property type="term" value="F:RNA nuclease activity"/>
    <property type="evidence" value="ECO:0007669"/>
    <property type="project" value="InterPro"/>
</dbReference>
<dbReference type="PANTHER" id="PTHR33653:SF1">
    <property type="entry name" value="RIBONUCLEASE VAPC2"/>
    <property type="match status" value="1"/>
</dbReference>
<name>A0A931CTV2_9BACT</name>
<keyword evidence="5 8" id="KW-0378">Hydrolase</keyword>
<keyword evidence="4 8" id="KW-0479">Metal-binding</keyword>
<protein>
    <recommendedName>
        <fullName evidence="8">Ribonuclease VapC</fullName>
        <shortName evidence="8">RNase VapC</shortName>
        <ecNumber evidence="8">3.1.-.-</ecNumber>
    </recommendedName>
    <alternativeName>
        <fullName evidence="8">Toxin VapC</fullName>
    </alternativeName>
</protein>
<evidence type="ECO:0000256" key="4">
    <source>
        <dbReference type="ARBA" id="ARBA00022723"/>
    </source>
</evidence>
<dbReference type="Gene3D" id="3.40.50.1010">
    <property type="entry name" value="5'-nuclease"/>
    <property type="match status" value="1"/>
</dbReference>
<feature type="binding site" evidence="8">
    <location>
        <position position="6"/>
    </location>
    <ligand>
        <name>Mg(2+)</name>
        <dbReference type="ChEBI" id="CHEBI:18420"/>
    </ligand>
</feature>